<reference evidence="3" key="1">
    <citation type="submission" date="2015-08" db="EMBL/GenBank/DDBJ databases">
        <title>Fjat-14210 dsm16467.</title>
        <authorList>
            <person name="Liu B."/>
            <person name="Wang J."/>
            <person name="Zhu Y."/>
            <person name="Liu G."/>
            <person name="Chen Q."/>
            <person name="Chen Z."/>
            <person name="Lan J."/>
            <person name="Che J."/>
            <person name="Ge C."/>
            <person name="Shi H."/>
            <person name="Pan Z."/>
            <person name="Liu X."/>
        </authorList>
    </citation>
    <scope>NUCLEOTIDE SEQUENCE [LARGE SCALE GENOMIC DNA]</scope>
    <source>
        <strain evidence="3">DSM 16467</strain>
    </source>
</reference>
<accession>A0A0M0LA38</accession>
<comment type="caution">
    <text evidence="2">The sequence shown here is derived from an EMBL/GenBank/DDBJ whole genome shotgun (WGS) entry which is preliminary data.</text>
</comment>
<keyword evidence="1" id="KW-0812">Transmembrane</keyword>
<dbReference type="AlphaFoldDB" id="A0A0M0LA38"/>
<sequence>MNKKKVGWILSIVAIVVVAVFVVVPNFTYESSKELNGFPVPTKAKLIDQGDGVNTYTWSRASGENGIPSDYEKAIKSEGWKKGEREGASVVYTKGKHLIDLTTSTEELDITIYK</sequence>
<evidence type="ECO:0000256" key="1">
    <source>
        <dbReference type="SAM" id="Phobius"/>
    </source>
</evidence>
<name>A0A0M0LA38_9BACI</name>
<proteinExistence type="predicted"/>
<gene>
    <name evidence="2" type="ORF">AMD01_05490</name>
</gene>
<keyword evidence="3" id="KW-1185">Reference proteome</keyword>
<dbReference type="RefSeq" id="WP_053400403.1">
    <property type="nucleotide sequence ID" value="NZ_JBBCZF010000001.1"/>
</dbReference>
<protein>
    <submittedName>
        <fullName evidence="2">Uncharacterized protein</fullName>
    </submittedName>
</protein>
<dbReference type="Proteomes" id="UP000037558">
    <property type="component" value="Unassembled WGS sequence"/>
</dbReference>
<evidence type="ECO:0000313" key="2">
    <source>
        <dbReference type="EMBL" id="KOO47498.1"/>
    </source>
</evidence>
<keyword evidence="1" id="KW-1133">Transmembrane helix</keyword>
<evidence type="ECO:0000313" key="3">
    <source>
        <dbReference type="Proteomes" id="UP000037558"/>
    </source>
</evidence>
<dbReference type="PATRIC" id="fig|284581.3.peg.4478"/>
<keyword evidence="1" id="KW-0472">Membrane</keyword>
<feature type="transmembrane region" description="Helical" evidence="1">
    <location>
        <begin position="6"/>
        <end position="24"/>
    </location>
</feature>
<dbReference type="EMBL" id="LILC01000007">
    <property type="protein sequence ID" value="KOO47498.1"/>
    <property type="molecule type" value="Genomic_DNA"/>
</dbReference>
<dbReference type="OrthoDB" id="2352996at2"/>
<organism evidence="2 3">
    <name type="scientific">Priestia koreensis</name>
    <dbReference type="NCBI Taxonomy" id="284581"/>
    <lineage>
        <taxon>Bacteria</taxon>
        <taxon>Bacillati</taxon>
        <taxon>Bacillota</taxon>
        <taxon>Bacilli</taxon>
        <taxon>Bacillales</taxon>
        <taxon>Bacillaceae</taxon>
        <taxon>Priestia</taxon>
    </lineage>
</organism>